<organism evidence="20 21">
    <name type="scientific">Microlunatus sagamiharensis</name>
    <dbReference type="NCBI Taxonomy" id="546874"/>
    <lineage>
        <taxon>Bacteria</taxon>
        <taxon>Bacillati</taxon>
        <taxon>Actinomycetota</taxon>
        <taxon>Actinomycetes</taxon>
        <taxon>Propionibacteriales</taxon>
        <taxon>Propionibacteriaceae</taxon>
        <taxon>Microlunatus</taxon>
    </lineage>
</organism>
<evidence type="ECO:0000313" key="20">
    <source>
        <dbReference type="EMBL" id="SDV01215.1"/>
    </source>
</evidence>
<protein>
    <recommendedName>
        <fullName evidence="6 19">Adenosylcobinamide-GDP ribazoletransferase</fullName>
        <ecNumber evidence="5 19">2.7.8.26</ecNumber>
    </recommendedName>
    <alternativeName>
        <fullName evidence="16 19">Cobalamin synthase</fullName>
    </alternativeName>
    <alternativeName>
        <fullName evidence="15 19">Cobalamin-5'-phosphate synthase</fullName>
    </alternativeName>
</protein>
<evidence type="ECO:0000256" key="16">
    <source>
        <dbReference type="ARBA" id="ARBA00032853"/>
    </source>
</evidence>
<evidence type="ECO:0000313" key="21">
    <source>
        <dbReference type="Proteomes" id="UP000198825"/>
    </source>
</evidence>
<dbReference type="GO" id="GO:0005886">
    <property type="term" value="C:plasma membrane"/>
    <property type="evidence" value="ECO:0007669"/>
    <property type="project" value="UniProtKB-SubCell"/>
</dbReference>
<feature type="transmembrane region" description="Helical" evidence="19">
    <location>
        <begin position="135"/>
        <end position="158"/>
    </location>
</feature>
<comment type="function">
    <text evidence="14 19">Joins adenosylcobinamide-GDP and alpha-ribazole to generate adenosylcobalamin (Ado-cobalamin). Also synthesizes adenosylcobalamin 5'-phosphate from adenosylcobinamide-GDP and alpha-ribazole 5'-phosphate.</text>
</comment>
<dbReference type="UniPathway" id="UPA00148">
    <property type="reaction ID" value="UER00238"/>
</dbReference>
<evidence type="ECO:0000256" key="1">
    <source>
        <dbReference type="ARBA" id="ARBA00001946"/>
    </source>
</evidence>
<evidence type="ECO:0000256" key="11">
    <source>
        <dbReference type="ARBA" id="ARBA00022842"/>
    </source>
</evidence>
<evidence type="ECO:0000256" key="18">
    <source>
        <dbReference type="ARBA" id="ARBA00049504"/>
    </source>
</evidence>
<feature type="transmembrane region" description="Helical" evidence="19">
    <location>
        <begin position="231"/>
        <end position="252"/>
    </location>
</feature>
<comment type="catalytic activity">
    <reaction evidence="18 19">
        <text>alpha-ribazole 5'-phosphate + adenosylcob(III)inamide-GDP = adenosylcob(III)alamin 5'-phosphate + GMP + H(+)</text>
        <dbReference type="Rhea" id="RHEA:23560"/>
        <dbReference type="ChEBI" id="CHEBI:15378"/>
        <dbReference type="ChEBI" id="CHEBI:57918"/>
        <dbReference type="ChEBI" id="CHEBI:58115"/>
        <dbReference type="ChEBI" id="CHEBI:60487"/>
        <dbReference type="ChEBI" id="CHEBI:60493"/>
        <dbReference type="EC" id="2.7.8.26"/>
    </reaction>
</comment>
<evidence type="ECO:0000256" key="3">
    <source>
        <dbReference type="ARBA" id="ARBA00004663"/>
    </source>
</evidence>
<dbReference type="GO" id="GO:0051073">
    <property type="term" value="F:adenosylcobinamide-GDP ribazoletransferase activity"/>
    <property type="evidence" value="ECO:0007669"/>
    <property type="project" value="UniProtKB-UniRule"/>
</dbReference>
<dbReference type="RefSeq" id="WP_091077136.1">
    <property type="nucleotide sequence ID" value="NZ_LT629799.1"/>
</dbReference>
<dbReference type="GO" id="GO:0008818">
    <property type="term" value="F:cobalamin 5'-phosphate synthase activity"/>
    <property type="evidence" value="ECO:0007669"/>
    <property type="project" value="UniProtKB-UniRule"/>
</dbReference>
<evidence type="ECO:0000256" key="8">
    <source>
        <dbReference type="ARBA" id="ARBA00022573"/>
    </source>
</evidence>
<dbReference type="GO" id="GO:0009236">
    <property type="term" value="P:cobalamin biosynthetic process"/>
    <property type="evidence" value="ECO:0007669"/>
    <property type="project" value="UniProtKB-UniRule"/>
</dbReference>
<dbReference type="PANTHER" id="PTHR34148">
    <property type="entry name" value="ADENOSYLCOBINAMIDE-GDP RIBAZOLETRANSFERASE"/>
    <property type="match status" value="1"/>
</dbReference>
<dbReference type="OrthoDB" id="9794223at2"/>
<comment type="similarity">
    <text evidence="4 19">Belongs to the CobS family.</text>
</comment>
<comment type="catalytic activity">
    <reaction evidence="17 19">
        <text>alpha-ribazole + adenosylcob(III)inamide-GDP = adenosylcob(III)alamin + GMP + H(+)</text>
        <dbReference type="Rhea" id="RHEA:16049"/>
        <dbReference type="ChEBI" id="CHEBI:10329"/>
        <dbReference type="ChEBI" id="CHEBI:15378"/>
        <dbReference type="ChEBI" id="CHEBI:18408"/>
        <dbReference type="ChEBI" id="CHEBI:58115"/>
        <dbReference type="ChEBI" id="CHEBI:60487"/>
        <dbReference type="EC" id="2.7.8.26"/>
    </reaction>
</comment>
<dbReference type="EC" id="2.7.8.26" evidence="5 19"/>
<dbReference type="EMBL" id="LT629799">
    <property type="protein sequence ID" value="SDV01215.1"/>
    <property type="molecule type" value="Genomic_DNA"/>
</dbReference>
<feature type="transmembrane region" description="Helical" evidence="19">
    <location>
        <begin position="107"/>
        <end position="129"/>
    </location>
</feature>
<evidence type="ECO:0000256" key="17">
    <source>
        <dbReference type="ARBA" id="ARBA00048623"/>
    </source>
</evidence>
<dbReference type="Proteomes" id="UP000198825">
    <property type="component" value="Chromosome I"/>
</dbReference>
<dbReference type="InterPro" id="IPR003805">
    <property type="entry name" value="CobS"/>
</dbReference>
<comment type="subcellular location">
    <subcellularLocation>
        <location evidence="2 19">Cell membrane</location>
        <topology evidence="2 19">Multi-pass membrane protein</topology>
    </subcellularLocation>
</comment>
<keyword evidence="7 19" id="KW-1003">Cell membrane</keyword>
<name>A0A1H2N804_9ACTN</name>
<evidence type="ECO:0000256" key="5">
    <source>
        <dbReference type="ARBA" id="ARBA00013200"/>
    </source>
</evidence>
<evidence type="ECO:0000256" key="2">
    <source>
        <dbReference type="ARBA" id="ARBA00004651"/>
    </source>
</evidence>
<keyword evidence="21" id="KW-1185">Reference proteome</keyword>
<dbReference type="Pfam" id="PF02654">
    <property type="entry name" value="CobS"/>
    <property type="match status" value="1"/>
</dbReference>
<evidence type="ECO:0000256" key="14">
    <source>
        <dbReference type="ARBA" id="ARBA00025228"/>
    </source>
</evidence>
<evidence type="ECO:0000256" key="10">
    <source>
        <dbReference type="ARBA" id="ARBA00022692"/>
    </source>
</evidence>
<keyword evidence="10 19" id="KW-0812">Transmembrane</keyword>
<comment type="pathway">
    <text evidence="3 19">Cofactor biosynthesis; adenosylcobalamin biosynthesis; adenosylcobalamin from cob(II)yrinate a,c-diamide: step 7/7.</text>
</comment>
<evidence type="ECO:0000256" key="12">
    <source>
        <dbReference type="ARBA" id="ARBA00022989"/>
    </source>
</evidence>
<comment type="cofactor">
    <cofactor evidence="1 19">
        <name>Mg(2+)</name>
        <dbReference type="ChEBI" id="CHEBI:18420"/>
    </cofactor>
</comment>
<evidence type="ECO:0000256" key="15">
    <source>
        <dbReference type="ARBA" id="ARBA00032605"/>
    </source>
</evidence>
<keyword evidence="9 19" id="KW-0808">Transferase</keyword>
<evidence type="ECO:0000256" key="9">
    <source>
        <dbReference type="ARBA" id="ARBA00022679"/>
    </source>
</evidence>
<reference evidence="21" key="1">
    <citation type="submission" date="2016-10" db="EMBL/GenBank/DDBJ databases">
        <authorList>
            <person name="Varghese N."/>
            <person name="Submissions S."/>
        </authorList>
    </citation>
    <scope>NUCLEOTIDE SEQUENCE [LARGE SCALE GENOMIC DNA]</scope>
    <source>
        <strain evidence="21">DSM 21743</strain>
    </source>
</reference>
<gene>
    <name evidence="19" type="primary">cobS</name>
    <name evidence="20" type="ORF">SAMN04488544_3443</name>
</gene>
<dbReference type="HAMAP" id="MF_00719">
    <property type="entry name" value="CobS"/>
    <property type="match status" value="1"/>
</dbReference>
<feature type="transmembrane region" description="Helical" evidence="19">
    <location>
        <begin position="170"/>
        <end position="195"/>
    </location>
</feature>
<evidence type="ECO:0000256" key="13">
    <source>
        <dbReference type="ARBA" id="ARBA00023136"/>
    </source>
</evidence>
<dbReference type="STRING" id="546874.SAMN04488544_3443"/>
<evidence type="ECO:0000256" key="7">
    <source>
        <dbReference type="ARBA" id="ARBA00022475"/>
    </source>
</evidence>
<feature type="transmembrane region" description="Helical" evidence="19">
    <location>
        <begin position="32"/>
        <end position="52"/>
    </location>
</feature>
<keyword evidence="11 19" id="KW-0460">Magnesium</keyword>
<dbReference type="AlphaFoldDB" id="A0A1H2N804"/>
<evidence type="ECO:0000256" key="4">
    <source>
        <dbReference type="ARBA" id="ARBA00010561"/>
    </source>
</evidence>
<evidence type="ECO:0000256" key="6">
    <source>
        <dbReference type="ARBA" id="ARBA00015850"/>
    </source>
</evidence>
<keyword evidence="13 19" id="KW-0472">Membrane</keyword>
<accession>A0A1H2N804</accession>
<feature type="transmembrane region" description="Helical" evidence="19">
    <location>
        <begin position="201"/>
        <end position="219"/>
    </location>
</feature>
<evidence type="ECO:0000256" key="19">
    <source>
        <dbReference type="HAMAP-Rule" id="MF_00719"/>
    </source>
</evidence>
<sequence>MLDALRLAGGFLSVVPVRPVEATPRTAGRAMVLGPVAVLPVAALAGLVVLLAQLAVLPPAVRALLVVGVLALGTRAMHLDGLADTVDGLGASWDRARALEVMRRGDVGPMGAVALVVVLGLQVAGLAALPYASGGALAVLLLVCASRAVLVLVCRVGVPAARPDGLGRVVAGSVGPLGVATGTLLLLGLAVVAGLAVRQPWWLGLVAGVLAAVVVLVLVRHTTRRFGGVSGDVMGAAVEAAFATLLVVLAAAA</sequence>
<keyword evidence="8 19" id="KW-0169">Cobalamin biosynthesis</keyword>
<proteinExistence type="inferred from homology"/>
<keyword evidence="12 19" id="KW-1133">Transmembrane helix</keyword>
<dbReference type="PANTHER" id="PTHR34148:SF1">
    <property type="entry name" value="ADENOSYLCOBINAMIDE-GDP RIBAZOLETRANSFERASE"/>
    <property type="match status" value="1"/>
</dbReference>